<feature type="transmembrane region" description="Helical" evidence="13">
    <location>
        <begin position="110"/>
        <end position="128"/>
    </location>
</feature>
<dbReference type="FunFam" id="1.20.1070.10:FF:000065">
    <property type="entry name" value="G-protein coupled receptor 4"/>
    <property type="match status" value="1"/>
</dbReference>
<dbReference type="Proteomes" id="UP000007267">
    <property type="component" value="Unassembled WGS sequence"/>
</dbReference>
<keyword evidence="4 12" id="KW-0812">Transmembrane</keyword>
<dbReference type="eggNOG" id="ENOG502QQC1">
    <property type="taxonomic scope" value="Eukaryota"/>
</dbReference>
<dbReference type="GO" id="GO:0010972">
    <property type="term" value="P:negative regulation of G2/M transition of mitotic cell cycle"/>
    <property type="evidence" value="ECO:0007669"/>
    <property type="project" value="Ensembl"/>
</dbReference>
<evidence type="ECO:0000256" key="12">
    <source>
        <dbReference type="RuleBase" id="RU000688"/>
    </source>
</evidence>
<evidence type="ECO:0000256" key="9">
    <source>
        <dbReference type="ARBA" id="ARBA00023170"/>
    </source>
</evidence>
<dbReference type="PRINTS" id="PR01157">
    <property type="entry name" value="P2YPURNOCPTR"/>
</dbReference>
<protein>
    <submittedName>
        <fullName evidence="15">G protein-coupled receptor 132</fullName>
    </submittedName>
</protein>
<dbReference type="PROSITE" id="PS00237">
    <property type="entry name" value="G_PROTEIN_RECEP_F1_1"/>
    <property type="match status" value="1"/>
</dbReference>
<dbReference type="GO" id="GO:0004930">
    <property type="term" value="F:G protein-coupled receptor activity"/>
    <property type="evidence" value="ECO:0007669"/>
    <property type="project" value="UniProtKB-KW"/>
</dbReference>
<name>K7EXW0_PELSI</name>
<dbReference type="PRINTS" id="PR00237">
    <property type="entry name" value="GPCRRHODOPSN"/>
</dbReference>
<comment type="similarity">
    <text evidence="2 12">Belongs to the G-protein coupled receptor 1 family.</text>
</comment>
<dbReference type="GO" id="GO:0000082">
    <property type="term" value="P:G1/S transition of mitotic cell cycle"/>
    <property type="evidence" value="ECO:0007669"/>
    <property type="project" value="Ensembl"/>
</dbReference>
<keyword evidence="10" id="KW-0325">Glycoprotein</keyword>
<dbReference type="SUPFAM" id="SSF81321">
    <property type="entry name" value="Family A G protein-coupled receptor-like"/>
    <property type="match status" value="1"/>
</dbReference>
<reference evidence="16" key="1">
    <citation type="submission" date="2011-10" db="EMBL/GenBank/DDBJ databases">
        <authorList>
            <consortium name="Soft-shell Turtle Genome Consortium"/>
        </authorList>
    </citation>
    <scope>NUCLEOTIDE SEQUENCE [LARGE SCALE GENOMIC DNA]</scope>
    <source>
        <strain evidence="16">Daiwa-1</strain>
    </source>
</reference>
<evidence type="ECO:0000256" key="4">
    <source>
        <dbReference type="ARBA" id="ARBA00022692"/>
    </source>
</evidence>
<organism evidence="15 16">
    <name type="scientific">Pelodiscus sinensis</name>
    <name type="common">Chinese softshell turtle</name>
    <name type="synonym">Trionyx sinensis</name>
    <dbReference type="NCBI Taxonomy" id="13735"/>
    <lineage>
        <taxon>Eukaryota</taxon>
        <taxon>Metazoa</taxon>
        <taxon>Chordata</taxon>
        <taxon>Craniata</taxon>
        <taxon>Vertebrata</taxon>
        <taxon>Euteleostomi</taxon>
        <taxon>Archelosauria</taxon>
        <taxon>Testudinata</taxon>
        <taxon>Testudines</taxon>
        <taxon>Cryptodira</taxon>
        <taxon>Trionychia</taxon>
        <taxon>Trionychidae</taxon>
        <taxon>Pelodiscus</taxon>
    </lineage>
</organism>
<dbReference type="GO" id="GO:0005886">
    <property type="term" value="C:plasma membrane"/>
    <property type="evidence" value="ECO:0007669"/>
    <property type="project" value="UniProtKB-SubCell"/>
</dbReference>
<sequence>SSGVSAPHGITIMPGLGNDSECCQKMPYKESQTLLAVIYYIVIIIGLPTNIITMCLTIVLILKENILAVYLFGLSLSEVMYLCTLPLWIIYVQNGHIWEMGPLACKITGYIFFCNVYISILLLCCISVDRYVGVVYSLESKGVRGQKIAGLITFILFSVVLVVHIPVFVLPDNKNCTTCFETLPLNLTFASFGFARFLIGFAIPCIILIFTNYKIFQIIKISCSLNEPQKTKAKHLAAAAIAIFLICFAPYHLVLLIRAIYFFLYQNDTCSFERGIYSTSAIFLCFSTANSIADPIIYVLASKNSRDFSRSLSLRVQSSLSSRSDSTKLKNSKESQE</sequence>
<dbReference type="HOGENOM" id="CLU_009579_8_2_1"/>
<dbReference type="OMA" id="SLCELMY"/>
<dbReference type="Pfam" id="PF00001">
    <property type="entry name" value="7tm_1"/>
    <property type="match status" value="1"/>
</dbReference>
<comment type="subcellular location">
    <subcellularLocation>
        <location evidence="1">Cell membrane</location>
        <topology evidence="1">Multi-pass membrane protein</topology>
    </subcellularLocation>
</comment>
<evidence type="ECO:0000256" key="7">
    <source>
        <dbReference type="ARBA" id="ARBA00023136"/>
    </source>
</evidence>
<proteinExistence type="inferred from homology"/>
<dbReference type="InterPro" id="IPR017452">
    <property type="entry name" value="GPCR_Rhodpsn_7TM"/>
</dbReference>
<feature type="domain" description="G-protein coupled receptors family 1 profile" evidence="14">
    <location>
        <begin position="49"/>
        <end position="298"/>
    </location>
</feature>
<evidence type="ECO:0000256" key="8">
    <source>
        <dbReference type="ARBA" id="ARBA00023157"/>
    </source>
</evidence>
<keyword evidence="6 12" id="KW-0297">G-protein coupled receptor</keyword>
<evidence type="ECO:0000256" key="13">
    <source>
        <dbReference type="SAM" id="Phobius"/>
    </source>
</evidence>
<dbReference type="Ensembl" id="ENSPSIT00000000620.1">
    <property type="protein sequence ID" value="ENSPSIP00000000620.1"/>
    <property type="gene ID" value="ENSPSIG00000000620.1"/>
</dbReference>
<evidence type="ECO:0000313" key="15">
    <source>
        <dbReference type="Ensembl" id="ENSPSIP00000000620.1"/>
    </source>
</evidence>
<dbReference type="EMBL" id="AGCU01017231">
    <property type="status" value="NOT_ANNOTATED_CDS"/>
    <property type="molecule type" value="Genomic_DNA"/>
</dbReference>
<dbReference type="PROSITE" id="PS50262">
    <property type="entry name" value="G_PROTEIN_RECEP_F1_2"/>
    <property type="match status" value="1"/>
</dbReference>
<feature type="transmembrane region" description="Helical" evidence="13">
    <location>
        <begin position="37"/>
        <end position="62"/>
    </location>
</feature>
<evidence type="ECO:0000256" key="1">
    <source>
        <dbReference type="ARBA" id="ARBA00004651"/>
    </source>
</evidence>
<accession>K7EXW0</accession>
<dbReference type="Gene3D" id="1.20.1070.10">
    <property type="entry name" value="Rhodopsin 7-helix transmembrane proteins"/>
    <property type="match status" value="1"/>
</dbReference>
<keyword evidence="5 13" id="KW-1133">Transmembrane helix</keyword>
<feature type="transmembrane region" description="Helical" evidence="13">
    <location>
        <begin position="148"/>
        <end position="169"/>
    </location>
</feature>
<evidence type="ECO:0000259" key="14">
    <source>
        <dbReference type="PROSITE" id="PS50262"/>
    </source>
</evidence>
<feature type="transmembrane region" description="Helical" evidence="13">
    <location>
        <begin position="69"/>
        <end position="90"/>
    </location>
</feature>
<keyword evidence="8" id="KW-1015">Disulfide bond</keyword>
<feature type="transmembrane region" description="Helical" evidence="13">
    <location>
        <begin position="236"/>
        <end position="264"/>
    </location>
</feature>
<evidence type="ECO:0000256" key="3">
    <source>
        <dbReference type="ARBA" id="ARBA00022475"/>
    </source>
</evidence>
<reference evidence="15" key="4">
    <citation type="submission" date="2025-09" db="UniProtKB">
        <authorList>
            <consortium name="Ensembl"/>
        </authorList>
    </citation>
    <scope>IDENTIFICATION</scope>
</reference>
<dbReference type="AlphaFoldDB" id="K7EXW0"/>
<reference evidence="16" key="2">
    <citation type="journal article" date="2013" name="Nat. Genet.">
        <title>The draft genomes of soft-shell turtle and green sea turtle yield insights into the development and evolution of the turtle-specific body plan.</title>
        <authorList>
            <person name="Wang Z."/>
            <person name="Pascual-Anaya J."/>
            <person name="Zadissa A."/>
            <person name="Li W."/>
            <person name="Niimura Y."/>
            <person name="Huang Z."/>
            <person name="Li C."/>
            <person name="White S."/>
            <person name="Xiong Z."/>
            <person name="Fang D."/>
            <person name="Wang B."/>
            <person name="Ming Y."/>
            <person name="Chen Y."/>
            <person name="Zheng Y."/>
            <person name="Kuraku S."/>
            <person name="Pignatelli M."/>
            <person name="Herrero J."/>
            <person name="Beal K."/>
            <person name="Nozawa M."/>
            <person name="Li Q."/>
            <person name="Wang J."/>
            <person name="Zhang H."/>
            <person name="Yu L."/>
            <person name="Shigenobu S."/>
            <person name="Wang J."/>
            <person name="Liu J."/>
            <person name="Flicek P."/>
            <person name="Searle S."/>
            <person name="Wang J."/>
            <person name="Kuratani S."/>
            <person name="Yin Y."/>
            <person name="Aken B."/>
            <person name="Zhang G."/>
            <person name="Irie N."/>
        </authorList>
    </citation>
    <scope>NUCLEOTIDE SEQUENCE [LARGE SCALE GENOMIC DNA]</scope>
    <source>
        <strain evidence="16">Daiwa-1</strain>
    </source>
</reference>
<evidence type="ECO:0000256" key="10">
    <source>
        <dbReference type="ARBA" id="ARBA00023180"/>
    </source>
</evidence>
<keyword evidence="16" id="KW-1185">Reference proteome</keyword>
<feature type="transmembrane region" description="Helical" evidence="13">
    <location>
        <begin position="189"/>
        <end position="215"/>
    </location>
</feature>
<keyword evidence="11 12" id="KW-0807">Transducer</keyword>
<dbReference type="PANTHER" id="PTHR24234:SF7">
    <property type="entry name" value="G-PROTEIN COUPLED RECEPTOR 132-RELATED"/>
    <property type="match status" value="1"/>
</dbReference>
<evidence type="ECO:0000256" key="2">
    <source>
        <dbReference type="ARBA" id="ARBA00010663"/>
    </source>
</evidence>
<reference evidence="15" key="3">
    <citation type="submission" date="2025-08" db="UniProtKB">
        <authorList>
            <consortium name="Ensembl"/>
        </authorList>
    </citation>
    <scope>IDENTIFICATION</scope>
</reference>
<feature type="transmembrane region" description="Helical" evidence="13">
    <location>
        <begin position="276"/>
        <end position="301"/>
    </location>
</feature>
<dbReference type="PANTHER" id="PTHR24234">
    <property type="entry name" value="LYSOPHOSPHATIDIC ACID RECEPTOR 5/SPHINGOSYLPHOSPHORYLCHOLINE RECEPTOR"/>
    <property type="match status" value="1"/>
</dbReference>
<dbReference type="STRING" id="13735.ENSPSIP00000000620"/>
<dbReference type="GeneTree" id="ENSGT01150000286937"/>
<evidence type="ECO:0000256" key="5">
    <source>
        <dbReference type="ARBA" id="ARBA00022989"/>
    </source>
</evidence>
<evidence type="ECO:0000256" key="6">
    <source>
        <dbReference type="ARBA" id="ARBA00023040"/>
    </source>
</evidence>
<keyword evidence="7 13" id="KW-0472">Membrane</keyword>
<dbReference type="InterPro" id="IPR000276">
    <property type="entry name" value="GPCR_Rhodpsn"/>
</dbReference>
<keyword evidence="9 12" id="KW-0675">Receptor</keyword>
<keyword evidence="3" id="KW-1003">Cell membrane</keyword>
<evidence type="ECO:0000313" key="16">
    <source>
        <dbReference type="Proteomes" id="UP000007267"/>
    </source>
</evidence>
<evidence type="ECO:0000256" key="11">
    <source>
        <dbReference type="ARBA" id="ARBA00023224"/>
    </source>
</evidence>